<reference evidence="1" key="1">
    <citation type="submission" date="2023-06" db="EMBL/GenBank/DDBJ databases">
        <authorList>
            <consortium name="Lawrence Berkeley National Laboratory"/>
            <person name="Ahrendt S."/>
            <person name="Sahu N."/>
            <person name="Indic B."/>
            <person name="Wong-Bajracharya J."/>
            <person name="Merenyi Z."/>
            <person name="Ke H.-M."/>
            <person name="Monk M."/>
            <person name="Kocsube S."/>
            <person name="Drula E."/>
            <person name="Lipzen A."/>
            <person name="Balint B."/>
            <person name="Henrissat B."/>
            <person name="Andreopoulos B."/>
            <person name="Martin F.M."/>
            <person name="Harder C.B."/>
            <person name="Rigling D."/>
            <person name="Ford K.L."/>
            <person name="Foster G.D."/>
            <person name="Pangilinan J."/>
            <person name="Papanicolaou A."/>
            <person name="Barry K."/>
            <person name="LaButti K."/>
            <person name="Viragh M."/>
            <person name="Koriabine M."/>
            <person name="Yan M."/>
            <person name="Riley R."/>
            <person name="Champramary S."/>
            <person name="Plett K.L."/>
            <person name="Tsai I.J."/>
            <person name="Slot J."/>
            <person name="Sipos G."/>
            <person name="Plett J."/>
            <person name="Nagy L.G."/>
            <person name="Grigoriev I.V."/>
        </authorList>
    </citation>
    <scope>NUCLEOTIDE SEQUENCE</scope>
    <source>
        <strain evidence="1">ICMP 16352</strain>
    </source>
</reference>
<sequence length="182" mass="19322">MNILNKLQLLDVKQSPNYSTGSKLKMKTRIRGRIAPTVSDITLEQESNVCGSDAQPKLGTSPGVTFCPIINTPPSLKVVQGPGGNAARLHTGPARGYPFLGFQDGDPHEPAARARVPSREAVRLQSPIHRLPSELLASIFIIGVLGIDENPVLVSTLSLLALAKDAVAIILLALFNSITASN</sequence>
<accession>A0AA39P918</accession>
<keyword evidence="2" id="KW-1185">Reference proteome</keyword>
<dbReference type="EMBL" id="JAUEPR010000012">
    <property type="protein sequence ID" value="KAK0479123.1"/>
    <property type="molecule type" value="Genomic_DNA"/>
</dbReference>
<proteinExistence type="predicted"/>
<comment type="caution">
    <text evidence="1">The sequence shown here is derived from an EMBL/GenBank/DDBJ whole genome shotgun (WGS) entry which is preliminary data.</text>
</comment>
<dbReference type="Proteomes" id="UP001175227">
    <property type="component" value="Unassembled WGS sequence"/>
</dbReference>
<dbReference type="AlphaFoldDB" id="A0AA39P918"/>
<evidence type="ECO:0000313" key="2">
    <source>
        <dbReference type="Proteomes" id="UP001175227"/>
    </source>
</evidence>
<gene>
    <name evidence="1" type="ORF">IW261DRAFT_1419872</name>
</gene>
<evidence type="ECO:0000313" key="1">
    <source>
        <dbReference type="EMBL" id="KAK0479123.1"/>
    </source>
</evidence>
<protein>
    <submittedName>
        <fullName evidence="1">Uncharacterized protein</fullName>
    </submittedName>
</protein>
<organism evidence="1 2">
    <name type="scientific">Armillaria novae-zelandiae</name>
    <dbReference type="NCBI Taxonomy" id="153914"/>
    <lineage>
        <taxon>Eukaryota</taxon>
        <taxon>Fungi</taxon>
        <taxon>Dikarya</taxon>
        <taxon>Basidiomycota</taxon>
        <taxon>Agaricomycotina</taxon>
        <taxon>Agaricomycetes</taxon>
        <taxon>Agaricomycetidae</taxon>
        <taxon>Agaricales</taxon>
        <taxon>Marasmiineae</taxon>
        <taxon>Physalacriaceae</taxon>
        <taxon>Armillaria</taxon>
    </lineage>
</organism>
<name>A0AA39P918_9AGAR</name>